<dbReference type="HOGENOM" id="CLU_2882404_0_0_6"/>
<gene>
    <name evidence="1" type="ordered locus">S70_16805</name>
</gene>
<evidence type="ECO:0000313" key="2">
    <source>
        <dbReference type="Proteomes" id="UP000005012"/>
    </source>
</evidence>
<evidence type="ECO:0000313" key="1">
    <source>
        <dbReference type="EMBL" id="AFH95174.1"/>
    </source>
</evidence>
<name>A0A140NN19_PROSM</name>
<protein>
    <submittedName>
        <fullName evidence="1">Uncharacterized protein</fullName>
    </submittedName>
</protein>
<dbReference type="EMBL" id="CP003488">
    <property type="protein sequence ID" value="AFH95174.1"/>
    <property type="molecule type" value="Genomic_DNA"/>
</dbReference>
<accession>A0A140NN19</accession>
<proteinExistence type="predicted"/>
<dbReference type="RefSeq" id="WP_014657874.1">
    <property type="nucleotide sequence ID" value="NC_017731.1"/>
</dbReference>
<sequence>MRLYLSIDELELMINLIKQYHEYDSSHTSDTLIIKLQQELTHKVALRNAAESIYNSVIKRGVE</sequence>
<reference evidence="1 2" key="1">
    <citation type="journal article" date="2012" name="J. Bacteriol.">
        <title>Complete Genome Sequence of Providencia stuartii Clinical Isolate MRSN 2154.</title>
        <authorList>
            <person name="Clifford R.J."/>
            <person name="Hang J."/>
            <person name="Riley M.C."/>
            <person name="Onmus-Leone F."/>
            <person name="Kuschner R.A."/>
            <person name="Lesho E.P."/>
            <person name="Waterman P.E."/>
        </authorList>
    </citation>
    <scope>NUCLEOTIDE SEQUENCE [LARGE SCALE GENOMIC DNA]</scope>
    <source>
        <strain evidence="1 2">MRSN 2154</strain>
    </source>
</reference>
<organism evidence="1 2">
    <name type="scientific">Providencia stuartii (strain MRSN 2154)</name>
    <dbReference type="NCBI Taxonomy" id="1157951"/>
    <lineage>
        <taxon>Bacteria</taxon>
        <taxon>Pseudomonadati</taxon>
        <taxon>Pseudomonadota</taxon>
        <taxon>Gammaproteobacteria</taxon>
        <taxon>Enterobacterales</taxon>
        <taxon>Morganellaceae</taxon>
        <taxon>Providencia</taxon>
    </lineage>
</organism>
<dbReference type="PATRIC" id="fig|1157951.4.peg.3377"/>
<dbReference type="KEGG" id="psi:S70_16805"/>
<dbReference type="Proteomes" id="UP000005012">
    <property type="component" value="Chromosome"/>
</dbReference>
<dbReference type="AlphaFoldDB" id="A0A140NN19"/>
<reference evidence="2" key="2">
    <citation type="submission" date="2012-04" db="EMBL/GenBank/DDBJ databases">
        <title>Complete genome sequence of Providencia stuartii clinical isolate MRSN 2154.</title>
        <authorList>
            <person name="Clifford R.J."/>
            <person name="Hang J."/>
            <person name="Riley M.C."/>
            <person name="Onmus-Leone F."/>
            <person name="Kuschner R.A."/>
            <person name="Lesho E.P."/>
            <person name="Waterman P.E."/>
        </authorList>
    </citation>
    <scope>NUCLEOTIDE SEQUENCE [LARGE SCALE GENOMIC DNA]</scope>
    <source>
        <strain evidence="2">MRSN 2154</strain>
    </source>
</reference>